<dbReference type="InterPro" id="IPR036979">
    <property type="entry name" value="CM_dom_sf"/>
</dbReference>
<dbReference type="PANTHER" id="PTHR38041:SF1">
    <property type="entry name" value="CHORISMATE MUTASE"/>
    <property type="match status" value="1"/>
</dbReference>
<feature type="domain" description="Chorismate mutase" evidence="2">
    <location>
        <begin position="1"/>
        <end position="88"/>
    </location>
</feature>
<dbReference type="InterPro" id="IPR002701">
    <property type="entry name" value="CM_II_prokaryot"/>
</dbReference>
<dbReference type="AlphaFoldDB" id="A0A0R2JTN9"/>
<dbReference type="Gene3D" id="1.20.59.10">
    <property type="entry name" value="Chorismate mutase"/>
    <property type="match status" value="1"/>
</dbReference>
<comment type="caution">
    <text evidence="3">The sequence shown here is derived from an EMBL/GenBank/DDBJ whole genome shotgun (WGS) entry which is preliminary data.</text>
</comment>
<keyword evidence="4" id="KW-1185">Reference proteome</keyword>
<sequence length="89" mass="10485">MSELNAWRTQIDEIDEQLLTLLHQRFKIAQEIARYKQHHQLPILNQGREMEVLQHVNLATTDASEQEHLSSIYQKIMAETRQSETDKGE</sequence>
<protein>
    <recommendedName>
        <fullName evidence="2">Chorismate mutase domain-containing protein</fullName>
    </recommendedName>
</protein>
<accession>A0A0R2JTN9</accession>
<keyword evidence="1" id="KW-0413">Isomerase</keyword>
<dbReference type="SMART" id="SM00830">
    <property type="entry name" value="CM_2"/>
    <property type="match status" value="1"/>
</dbReference>
<gene>
    <name evidence="3" type="ORF">IV52_GL000053</name>
</gene>
<proteinExistence type="predicted"/>
<name>A0A0R2JTN9_9LACO</name>
<evidence type="ECO:0000313" key="3">
    <source>
        <dbReference type="EMBL" id="KRN80479.1"/>
    </source>
</evidence>
<dbReference type="EMBL" id="JQBT01000010">
    <property type="protein sequence ID" value="KRN80479.1"/>
    <property type="molecule type" value="Genomic_DNA"/>
</dbReference>
<evidence type="ECO:0000313" key="4">
    <source>
        <dbReference type="Proteomes" id="UP000051565"/>
    </source>
</evidence>
<dbReference type="Proteomes" id="UP000051565">
    <property type="component" value="Unassembled WGS sequence"/>
</dbReference>
<dbReference type="GeneID" id="61249494"/>
<evidence type="ECO:0000256" key="1">
    <source>
        <dbReference type="ARBA" id="ARBA00023235"/>
    </source>
</evidence>
<dbReference type="Pfam" id="PF01817">
    <property type="entry name" value="CM_2"/>
    <property type="match status" value="1"/>
</dbReference>
<dbReference type="OrthoDB" id="2320414at2"/>
<reference evidence="3 4" key="1">
    <citation type="journal article" date="2015" name="Genome Announc.">
        <title>Expanding the biotechnology potential of lactobacilli through comparative genomics of 213 strains and associated genera.</title>
        <authorList>
            <person name="Sun Z."/>
            <person name="Harris H.M."/>
            <person name="McCann A."/>
            <person name="Guo C."/>
            <person name="Argimon S."/>
            <person name="Zhang W."/>
            <person name="Yang X."/>
            <person name="Jeffery I.B."/>
            <person name="Cooney J.C."/>
            <person name="Kagawa T.F."/>
            <person name="Liu W."/>
            <person name="Song Y."/>
            <person name="Salvetti E."/>
            <person name="Wrobel A."/>
            <person name="Rasinkangas P."/>
            <person name="Parkhill J."/>
            <person name="Rea M.C."/>
            <person name="O'Sullivan O."/>
            <person name="Ritari J."/>
            <person name="Douillard F.P."/>
            <person name="Paul Ross R."/>
            <person name="Yang R."/>
            <person name="Briner A.E."/>
            <person name="Felis G.E."/>
            <person name="de Vos W.M."/>
            <person name="Barrangou R."/>
            <person name="Klaenhammer T.R."/>
            <person name="Caufield P.W."/>
            <person name="Cui Y."/>
            <person name="Zhang H."/>
            <person name="O'Toole P.W."/>
        </authorList>
    </citation>
    <scope>NUCLEOTIDE SEQUENCE [LARGE SCALE GENOMIC DNA]</scope>
    <source>
        <strain evidence="3 4">DSM 20690</strain>
    </source>
</reference>
<dbReference type="PATRIC" id="fig|1122148.6.peg.59"/>
<dbReference type="GO" id="GO:0004106">
    <property type="term" value="F:chorismate mutase activity"/>
    <property type="evidence" value="ECO:0007669"/>
    <property type="project" value="InterPro"/>
</dbReference>
<dbReference type="GO" id="GO:0046417">
    <property type="term" value="P:chorismate metabolic process"/>
    <property type="evidence" value="ECO:0007669"/>
    <property type="project" value="InterPro"/>
</dbReference>
<dbReference type="PANTHER" id="PTHR38041">
    <property type="entry name" value="CHORISMATE MUTASE"/>
    <property type="match status" value="1"/>
</dbReference>
<dbReference type="SUPFAM" id="SSF48600">
    <property type="entry name" value="Chorismate mutase II"/>
    <property type="match status" value="1"/>
</dbReference>
<dbReference type="GO" id="GO:0009697">
    <property type="term" value="P:salicylic acid biosynthetic process"/>
    <property type="evidence" value="ECO:0007669"/>
    <property type="project" value="TreeGrafter"/>
</dbReference>
<dbReference type="RefSeq" id="WP_054646584.1">
    <property type="nucleotide sequence ID" value="NZ_FUXS01000006.1"/>
</dbReference>
<dbReference type="PROSITE" id="PS51168">
    <property type="entry name" value="CHORISMATE_MUT_2"/>
    <property type="match status" value="1"/>
</dbReference>
<dbReference type="InterPro" id="IPR051331">
    <property type="entry name" value="Chorismate_mutase-related"/>
</dbReference>
<dbReference type="InterPro" id="IPR036263">
    <property type="entry name" value="Chorismate_II_sf"/>
</dbReference>
<dbReference type="STRING" id="53444.AYR59_01185"/>
<organism evidence="3 4">
    <name type="scientific">Fructilactobacillus lindneri DSM 20690 = JCM 11027</name>
    <dbReference type="NCBI Taxonomy" id="1122148"/>
    <lineage>
        <taxon>Bacteria</taxon>
        <taxon>Bacillati</taxon>
        <taxon>Bacillota</taxon>
        <taxon>Bacilli</taxon>
        <taxon>Lactobacillales</taxon>
        <taxon>Lactobacillaceae</taxon>
        <taxon>Fructilactobacillus</taxon>
    </lineage>
</organism>
<evidence type="ECO:0000259" key="2">
    <source>
        <dbReference type="PROSITE" id="PS51168"/>
    </source>
</evidence>